<dbReference type="SUPFAM" id="SSF56112">
    <property type="entry name" value="Protein kinase-like (PK-like)"/>
    <property type="match status" value="1"/>
</dbReference>
<evidence type="ECO:0000259" key="1">
    <source>
        <dbReference type="Pfam" id="PF01636"/>
    </source>
</evidence>
<dbReference type="RefSeq" id="WP_003386949.1">
    <property type="nucleotide sequence ID" value="NZ_APBN01000002.1"/>
</dbReference>
<dbReference type="Pfam" id="PF01636">
    <property type="entry name" value="APH"/>
    <property type="match status" value="1"/>
</dbReference>
<gene>
    <name evidence="2" type="ORF">I532_05670</name>
</gene>
<organism evidence="2 3">
    <name type="scientific">Brevibacillus borstelensis AK1</name>
    <dbReference type="NCBI Taxonomy" id="1300222"/>
    <lineage>
        <taxon>Bacteria</taxon>
        <taxon>Bacillati</taxon>
        <taxon>Bacillota</taxon>
        <taxon>Bacilli</taxon>
        <taxon>Bacillales</taxon>
        <taxon>Paenibacillaceae</taxon>
        <taxon>Brevibacillus</taxon>
    </lineage>
</organism>
<dbReference type="Proteomes" id="UP000012081">
    <property type="component" value="Unassembled WGS sequence"/>
</dbReference>
<keyword evidence="3" id="KW-1185">Reference proteome</keyword>
<dbReference type="EMBL" id="APBN01000002">
    <property type="protein sequence ID" value="EMT53476.1"/>
    <property type="molecule type" value="Genomic_DNA"/>
</dbReference>
<sequence>MDEIKIILREQYGIDCKNVSPQQGGWSALAYKVLDDRFTYFLKVYEKNRASTSKWTALIDTYMPVTVWLQQNSGLKGKIPVLLFTTNGDYKYESKDAIYLLFQYIDGETIGNRELSREQVCQLAEIVAELHWYGGEIPVQTEGLREVFEVPFLQELRNALDHDWNKLSTDVVKMIEPKMERIKSLSDSIRRLSARLKNSHPKLALCHTDIHNWNLMLAEEKLILIDWEGLTVAPVEADLMFLVDHPHFDTFLSVYRKRHKDYSLNPDALQFYQEKRKLEDMWEFVQQLLFDEQDAGERAATISLLAKELKTLV</sequence>
<reference evidence="2 3" key="1">
    <citation type="submission" date="2013-03" db="EMBL/GenBank/DDBJ databases">
        <title>Assembly of a new bacterial strain Brevibacillus borstelensis AK1.</title>
        <authorList>
            <person name="Rajan I."/>
            <person name="PoliReddy D."/>
            <person name="Sugumar T."/>
            <person name="Rathinam K."/>
            <person name="Alqarawi S."/>
            <person name="Khalil A.B."/>
            <person name="Sivakumar N."/>
        </authorList>
    </citation>
    <scope>NUCLEOTIDE SEQUENCE [LARGE SCALE GENOMIC DNA]</scope>
    <source>
        <strain evidence="2 3">AK1</strain>
    </source>
</reference>
<dbReference type="Gene3D" id="1.20.58.840">
    <property type="match status" value="1"/>
</dbReference>
<evidence type="ECO:0000313" key="3">
    <source>
        <dbReference type="Proteomes" id="UP000012081"/>
    </source>
</evidence>
<dbReference type="Gene3D" id="1.10.510.10">
    <property type="entry name" value="Transferase(Phosphotransferase) domain 1"/>
    <property type="match status" value="1"/>
</dbReference>
<dbReference type="InterPro" id="IPR002575">
    <property type="entry name" value="Aminoglycoside_PTrfase"/>
</dbReference>
<dbReference type="InterPro" id="IPR011009">
    <property type="entry name" value="Kinase-like_dom_sf"/>
</dbReference>
<dbReference type="Gene3D" id="3.30.200.20">
    <property type="entry name" value="Phosphorylase Kinase, domain 1"/>
    <property type="match status" value="1"/>
</dbReference>
<protein>
    <recommendedName>
        <fullName evidence="1">Aminoglycoside phosphotransferase domain-containing protein</fullName>
    </recommendedName>
</protein>
<name>M8E2G9_9BACL</name>
<proteinExistence type="predicted"/>
<evidence type="ECO:0000313" key="2">
    <source>
        <dbReference type="EMBL" id="EMT53476.1"/>
    </source>
</evidence>
<accession>M8E2G9</accession>
<dbReference type="PATRIC" id="fig|1300222.3.peg.1164"/>
<dbReference type="STRING" id="1300222.I532_05670"/>
<dbReference type="OrthoDB" id="1645186at2"/>
<feature type="domain" description="Aminoglycoside phosphotransferase" evidence="1">
    <location>
        <begin position="21"/>
        <end position="263"/>
    </location>
</feature>
<dbReference type="AlphaFoldDB" id="M8E2G9"/>
<comment type="caution">
    <text evidence="2">The sequence shown here is derived from an EMBL/GenBank/DDBJ whole genome shotgun (WGS) entry which is preliminary data.</text>
</comment>